<reference evidence="2 3" key="1">
    <citation type="submission" date="2018-09" db="EMBL/GenBank/DDBJ databases">
        <title>Mesorhizobium carmichaelinearum sp. nov. isolated from Carmichaelinea spp. root nodules in New Zealand.</title>
        <authorList>
            <person name="De Meyer S.E."/>
        </authorList>
    </citation>
    <scope>NUCLEOTIDE SEQUENCE [LARGE SCALE GENOMIC DNA]</scope>
    <source>
        <strain evidence="2 3">ICMP19557</strain>
    </source>
</reference>
<feature type="region of interest" description="Disordered" evidence="1">
    <location>
        <begin position="1"/>
        <end position="24"/>
    </location>
</feature>
<proteinExistence type="predicted"/>
<dbReference type="EMBL" id="QZWZ01000009">
    <property type="protein sequence ID" value="RJT39183.1"/>
    <property type="molecule type" value="Genomic_DNA"/>
</dbReference>
<sequence>MSLGEKFGRWRRPGGSSDEPGAAVPKHELEHIMRLGRLNRDQALALLTKFQGDREAMFADLASLRKQDRQKSEDFG</sequence>
<dbReference type="Proteomes" id="UP000272706">
    <property type="component" value="Unassembled WGS sequence"/>
</dbReference>
<name>A0A3A5KUX6_9HYPH</name>
<gene>
    <name evidence="2" type="ORF">D3227_13295</name>
</gene>
<evidence type="ECO:0000256" key="1">
    <source>
        <dbReference type="SAM" id="MobiDB-lite"/>
    </source>
</evidence>
<keyword evidence="3" id="KW-1185">Reference proteome</keyword>
<evidence type="ECO:0000313" key="2">
    <source>
        <dbReference type="EMBL" id="RJT39183.1"/>
    </source>
</evidence>
<comment type="caution">
    <text evidence="2">The sequence shown here is derived from an EMBL/GenBank/DDBJ whole genome shotgun (WGS) entry which is preliminary data.</text>
</comment>
<organism evidence="2 3">
    <name type="scientific">Mesorhizobium waimense</name>
    <dbReference type="NCBI Taxonomy" id="1300307"/>
    <lineage>
        <taxon>Bacteria</taxon>
        <taxon>Pseudomonadati</taxon>
        <taxon>Pseudomonadota</taxon>
        <taxon>Alphaproteobacteria</taxon>
        <taxon>Hyphomicrobiales</taxon>
        <taxon>Phyllobacteriaceae</taxon>
        <taxon>Mesorhizobium</taxon>
    </lineage>
</organism>
<evidence type="ECO:0000313" key="3">
    <source>
        <dbReference type="Proteomes" id="UP000272706"/>
    </source>
</evidence>
<dbReference type="AlphaFoldDB" id="A0A3A5KUX6"/>
<protein>
    <submittedName>
        <fullName evidence="2">Uncharacterized protein</fullName>
    </submittedName>
</protein>
<accession>A0A3A5KUX6</accession>